<dbReference type="Proteomes" id="UP001320702">
    <property type="component" value="Unassembled WGS sequence"/>
</dbReference>
<evidence type="ECO:0000256" key="1">
    <source>
        <dbReference type="ARBA" id="ARBA00004651"/>
    </source>
</evidence>
<evidence type="ECO:0000256" key="5">
    <source>
        <dbReference type="ARBA" id="ARBA00023136"/>
    </source>
</evidence>
<accession>A0ABT2KF70</accession>
<evidence type="ECO:0000313" key="7">
    <source>
        <dbReference type="EMBL" id="MCT4334918.1"/>
    </source>
</evidence>
<comment type="caution">
    <text evidence="7">The sequence shown here is derived from an EMBL/GenBank/DDBJ whole genome shotgun (WGS) entry which is preliminary data.</text>
</comment>
<proteinExistence type="predicted"/>
<evidence type="ECO:0000256" key="2">
    <source>
        <dbReference type="ARBA" id="ARBA00022475"/>
    </source>
</evidence>
<organism evidence="7 8">
    <name type="scientific">Paracoccus maritimus</name>
    <dbReference type="NCBI Taxonomy" id="2933292"/>
    <lineage>
        <taxon>Bacteria</taxon>
        <taxon>Pseudomonadati</taxon>
        <taxon>Pseudomonadota</taxon>
        <taxon>Alphaproteobacteria</taxon>
        <taxon>Rhodobacterales</taxon>
        <taxon>Paracoccaceae</taxon>
        <taxon>Paracoccus</taxon>
    </lineage>
</organism>
<dbReference type="CDD" id="cd06581">
    <property type="entry name" value="TM_PBP1_LivM_like"/>
    <property type="match status" value="1"/>
</dbReference>
<evidence type="ECO:0000313" key="8">
    <source>
        <dbReference type="Proteomes" id="UP001320702"/>
    </source>
</evidence>
<keyword evidence="2" id="KW-1003">Cell membrane</keyword>
<feature type="transmembrane region" description="Helical" evidence="6">
    <location>
        <begin position="159"/>
        <end position="179"/>
    </location>
</feature>
<feature type="transmembrane region" description="Helical" evidence="6">
    <location>
        <begin position="109"/>
        <end position="130"/>
    </location>
</feature>
<keyword evidence="3 6" id="KW-0812">Transmembrane</keyword>
<dbReference type="PANTHER" id="PTHR30482:SF20">
    <property type="entry name" value="HIGH-AFFINITY BRANCHED-CHAIN AMINO ACID TRANSPORT SYSTEM PERMEASE PROTEIN LIVM"/>
    <property type="match status" value="1"/>
</dbReference>
<feature type="transmembrane region" description="Helical" evidence="6">
    <location>
        <begin position="247"/>
        <end position="271"/>
    </location>
</feature>
<keyword evidence="8" id="KW-1185">Reference proteome</keyword>
<keyword evidence="4 6" id="KW-1133">Transmembrane helix</keyword>
<keyword evidence="5 6" id="KW-0472">Membrane</keyword>
<name>A0ABT2KF70_9RHOB</name>
<dbReference type="Pfam" id="PF02653">
    <property type="entry name" value="BPD_transp_2"/>
    <property type="match status" value="1"/>
</dbReference>
<reference evidence="7 8" key="1">
    <citation type="submission" date="2022-04" db="EMBL/GenBank/DDBJ databases">
        <title>Paracoccus sp. YLB-12 draft genome sequence.</title>
        <authorList>
            <person name="Yu L."/>
        </authorList>
    </citation>
    <scope>NUCLEOTIDE SEQUENCE [LARGE SCALE GENOMIC DNA]</scope>
    <source>
        <strain evidence="7 8">YLB-12</strain>
    </source>
</reference>
<gene>
    <name evidence="7" type="ORF">MU516_18960</name>
</gene>
<comment type="subcellular location">
    <subcellularLocation>
        <location evidence="1">Cell membrane</location>
        <topology evidence="1">Multi-pass membrane protein</topology>
    </subcellularLocation>
</comment>
<sequence>MPRKQIFLLIALAAFIALPQLISVKYYLHLSILALIWVIMAQGQNLIQGYTGYVSIVQAGFMGIGAYSTALMGSHFGLPVTLTIILAPLVTAVFALATGYPSLRVKGHCFAIVTLAFNMVIFIVLLNFTALTNGEAGITGIPKPGYGRGAWIDFHDRQVYYYFVLIVAVAMTALAALIVRSRIGQILLAIRQNEDLVASVGVASWKYKLFAFVVSAMFAGLAGALYAHYQSFINPEIFSVAQSLDAILAVIIGGSGTLTGPVIGAFIVVFLPEYLRFADSFRLILYGLILVLATIFMPRGIVGLARDIASRLGAR</sequence>
<dbReference type="EMBL" id="JANAVZ010000026">
    <property type="protein sequence ID" value="MCT4334918.1"/>
    <property type="molecule type" value="Genomic_DNA"/>
</dbReference>
<evidence type="ECO:0000256" key="3">
    <source>
        <dbReference type="ARBA" id="ARBA00022692"/>
    </source>
</evidence>
<evidence type="ECO:0000256" key="6">
    <source>
        <dbReference type="SAM" id="Phobius"/>
    </source>
</evidence>
<evidence type="ECO:0000256" key="4">
    <source>
        <dbReference type="ARBA" id="ARBA00022989"/>
    </source>
</evidence>
<dbReference type="InterPro" id="IPR043428">
    <property type="entry name" value="LivM-like"/>
</dbReference>
<feature type="transmembrane region" description="Helical" evidence="6">
    <location>
        <begin position="50"/>
        <end position="70"/>
    </location>
</feature>
<protein>
    <submittedName>
        <fullName evidence="7">Branched-chain amino acid ABC transporter permease</fullName>
    </submittedName>
</protein>
<feature type="transmembrane region" description="Helical" evidence="6">
    <location>
        <begin position="209"/>
        <end position="227"/>
    </location>
</feature>
<dbReference type="InterPro" id="IPR001851">
    <property type="entry name" value="ABC_transp_permease"/>
</dbReference>
<dbReference type="PANTHER" id="PTHR30482">
    <property type="entry name" value="HIGH-AFFINITY BRANCHED-CHAIN AMINO ACID TRANSPORT SYSTEM PERMEASE"/>
    <property type="match status" value="1"/>
</dbReference>
<feature type="transmembrane region" description="Helical" evidence="6">
    <location>
        <begin position="76"/>
        <end position="97"/>
    </location>
</feature>
<feature type="transmembrane region" description="Helical" evidence="6">
    <location>
        <begin position="283"/>
        <end position="305"/>
    </location>
</feature>
<dbReference type="RefSeq" id="WP_260278778.1">
    <property type="nucleotide sequence ID" value="NZ_JANAVZ010000026.1"/>
</dbReference>